<organism evidence="2 3">
    <name type="scientific">Allacma fusca</name>
    <dbReference type="NCBI Taxonomy" id="39272"/>
    <lineage>
        <taxon>Eukaryota</taxon>
        <taxon>Metazoa</taxon>
        <taxon>Ecdysozoa</taxon>
        <taxon>Arthropoda</taxon>
        <taxon>Hexapoda</taxon>
        <taxon>Collembola</taxon>
        <taxon>Symphypleona</taxon>
        <taxon>Sminthuridae</taxon>
        <taxon>Allacma</taxon>
    </lineage>
</organism>
<dbReference type="Proteomes" id="UP000708208">
    <property type="component" value="Unassembled WGS sequence"/>
</dbReference>
<dbReference type="PANTHER" id="PTHR48021">
    <property type="match status" value="1"/>
</dbReference>
<reference evidence="2" key="1">
    <citation type="submission" date="2021-06" db="EMBL/GenBank/DDBJ databases">
        <authorList>
            <person name="Hodson N. C."/>
            <person name="Mongue J. A."/>
            <person name="Jaron S. K."/>
        </authorList>
    </citation>
    <scope>NUCLEOTIDE SEQUENCE</scope>
</reference>
<keyword evidence="3" id="KW-1185">Reference proteome</keyword>
<dbReference type="GO" id="GO:0016020">
    <property type="term" value="C:membrane"/>
    <property type="evidence" value="ECO:0007669"/>
    <property type="project" value="TreeGrafter"/>
</dbReference>
<evidence type="ECO:0000313" key="2">
    <source>
        <dbReference type="EMBL" id="CAG7824216.1"/>
    </source>
</evidence>
<evidence type="ECO:0000256" key="1">
    <source>
        <dbReference type="SAM" id="Phobius"/>
    </source>
</evidence>
<comment type="caution">
    <text evidence="2">The sequence shown here is derived from an EMBL/GenBank/DDBJ whole genome shotgun (WGS) entry which is preliminary data.</text>
</comment>
<dbReference type="PANTHER" id="PTHR48021:SF1">
    <property type="entry name" value="GH07001P-RELATED"/>
    <property type="match status" value="1"/>
</dbReference>
<proteinExistence type="predicted"/>
<dbReference type="AlphaFoldDB" id="A0A8J2PQW3"/>
<sequence length="140" mass="15623">MSDAENQKPKDFQTKKWPQLLAGLMAANGAFALGTVLAWPSPCIPELIKSKEFGNLRGSQPSWLASLAILGAACSAIPAGRDEEAASALKWLRKTKLEQIEPELKTMQNNVKAFQRSDKDWDRYLGCYPQNYFLQMFEVG</sequence>
<protein>
    <submittedName>
        <fullName evidence="2">Uncharacterized protein</fullName>
    </submittedName>
</protein>
<keyword evidence="1" id="KW-0472">Membrane</keyword>
<keyword evidence="1" id="KW-0812">Transmembrane</keyword>
<dbReference type="GO" id="GO:0022857">
    <property type="term" value="F:transmembrane transporter activity"/>
    <property type="evidence" value="ECO:0007669"/>
    <property type="project" value="TreeGrafter"/>
</dbReference>
<feature type="transmembrane region" description="Helical" evidence="1">
    <location>
        <begin position="20"/>
        <end position="41"/>
    </location>
</feature>
<evidence type="ECO:0000313" key="3">
    <source>
        <dbReference type="Proteomes" id="UP000708208"/>
    </source>
</evidence>
<keyword evidence="1" id="KW-1133">Transmembrane helix</keyword>
<accession>A0A8J2PQW3</accession>
<gene>
    <name evidence="2" type="ORF">AFUS01_LOCUS34386</name>
</gene>
<dbReference type="InterPro" id="IPR050549">
    <property type="entry name" value="MFS_Trehalose_Transporter"/>
</dbReference>
<name>A0A8J2PQW3_9HEXA</name>
<dbReference type="EMBL" id="CAJVCH010532043">
    <property type="protein sequence ID" value="CAG7824216.1"/>
    <property type="molecule type" value="Genomic_DNA"/>
</dbReference>
<dbReference type="OrthoDB" id="6133115at2759"/>